<reference evidence="2" key="1">
    <citation type="submission" date="2021-04" db="EMBL/GenBank/DDBJ databases">
        <title>Phylogenetic analysis of Acidobacteriaceae.</title>
        <authorList>
            <person name="Qiu L."/>
            <person name="Zhang Q."/>
        </authorList>
    </citation>
    <scope>NUCLEOTIDE SEQUENCE</scope>
    <source>
        <strain evidence="2">DSM 25168</strain>
    </source>
</reference>
<proteinExistence type="predicted"/>
<name>A0A9J7BYY3_9BACT</name>
<feature type="transmembrane region" description="Helical" evidence="1">
    <location>
        <begin position="104"/>
        <end position="121"/>
    </location>
</feature>
<dbReference type="AlphaFoldDB" id="A0A9J7BYY3"/>
<feature type="transmembrane region" description="Helical" evidence="1">
    <location>
        <begin position="28"/>
        <end position="51"/>
    </location>
</feature>
<feature type="transmembrane region" description="Helical" evidence="1">
    <location>
        <begin position="169"/>
        <end position="187"/>
    </location>
</feature>
<keyword evidence="3" id="KW-1185">Reference proteome</keyword>
<dbReference type="Proteomes" id="UP001059380">
    <property type="component" value="Chromosome"/>
</dbReference>
<evidence type="ECO:0000256" key="1">
    <source>
        <dbReference type="SAM" id="Phobius"/>
    </source>
</evidence>
<keyword evidence="1" id="KW-1133">Transmembrane helix</keyword>
<accession>A0A9J7BYY3</accession>
<keyword evidence="1" id="KW-0472">Membrane</keyword>
<evidence type="ECO:0000313" key="3">
    <source>
        <dbReference type="Proteomes" id="UP001059380"/>
    </source>
</evidence>
<feature type="transmembrane region" description="Helical" evidence="1">
    <location>
        <begin position="194"/>
        <end position="215"/>
    </location>
</feature>
<dbReference type="EMBL" id="CP093313">
    <property type="protein sequence ID" value="UWZ86686.1"/>
    <property type="molecule type" value="Genomic_DNA"/>
</dbReference>
<protein>
    <submittedName>
        <fullName evidence="2">Uncharacterized protein</fullName>
    </submittedName>
</protein>
<feature type="transmembrane region" description="Helical" evidence="1">
    <location>
        <begin position="58"/>
        <end position="77"/>
    </location>
</feature>
<dbReference type="KEGG" id="orp:MOP44_12240"/>
<evidence type="ECO:0000313" key="2">
    <source>
        <dbReference type="EMBL" id="UWZ86686.1"/>
    </source>
</evidence>
<keyword evidence="1" id="KW-0812">Transmembrane</keyword>
<sequence length="307" mass="33067">MALVPLNPPAAEAFARPAAWSGPAALKYWHLASLDAPSVAAAWACALAWAARVRVSQAMIVVLALVVWAIYLVDRLLDAWTGLRDAGRHNLQERHWFHWRHRRLFTVLAATATVAAGCMVLSRLHAAALRRDSLIGLATLAYFSGVHGGRSPRWMDWLRGRIGGVSREFVVGVIFSAGCVLPVLPSAPTGLTKMCALLVLPAAAFAMLAWLNVKAIGRWEEWAQLPGSESGVKRIALRLALACGLCGLGLGALQPRPALLLALVAVSALLLAWLDTLRDRMDAVTLRAAADLVLLTPLALLPIELMR</sequence>
<feature type="transmembrane region" description="Helical" evidence="1">
    <location>
        <begin position="258"/>
        <end position="274"/>
    </location>
</feature>
<organism evidence="2 3">
    <name type="scientific">Occallatibacter riparius</name>
    <dbReference type="NCBI Taxonomy" id="1002689"/>
    <lineage>
        <taxon>Bacteria</taxon>
        <taxon>Pseudomonadati</taxon>
        <taxon>Acidobacteriota</taxon>
        <taxon>Terriglobia</taxon>
        <taxon>Terriglobales</taxon>
        <taxon>Acidobacteriaceae</taxon>
        <taxon>Occallatibacter</taxon>
    </lineage>
</organism>
<gene>
    <name evidence="2" type="ORF">MOP44_12240</name>
</gene>
<dbReference type="RefSeq" id="WP_260796323.1">
    <property type="nucleotide sequence ID" value="NZ_CP093313.1"/>
</dbReference>
<feature type="transmembrane region" description="Helical" evidence="1">
    <location>
        <begin position="235"/>
        <end position="253"/>
    </location>
</feature>